<dbReference type="EMBL" id="JBBBZM010000092">
    <property type="protein sequence ID" value="KAL0634538.1"/>
    <property type="molecule type" value="Genomic_DNA"/>
</dbReference>
<gene>
    <name evidence="1" type="ORF">Q9L58_006557</name>
</gene>
<sequence length="82" mass="9182">MAGGEVMIFNDPTGADAWIIQNKLKEEILQHADFAFGDKQFVVEGTDEEDLEAIGQDFDTQNLDEETENFESGDDDQLVLDI</sequence>
<evidence type="ECO:0000313" key="2">
    <source>
        <dbReference type="Proteomes" id="UP001447188"/>
    </source>
</evidence>
<comment type="caution">
    <text evidence="1">The sequence shown here is derived from an EMBL/GenBank/DDBJ whole genome shotgun (WGS) entry which is preliminary data.</text>
</comment>
<name>A0ABR3GFG9_9PEZI</name>
<reference evidence="1 2" key="1">
    <citation type="submission" date="2024-02" db="EMBL/GenBank/DDBJ databases">
        <title>Discinaceae phylogenomics.</title>
        <authorList>
            <person name="Dirks A.C."/>
            <person name="James T.Y."/>
        </authorList>
    </citation>
    <scope>NUCLEOTIDE SEQUENCE [LARGE SCALE GENOMIC DNA]</scope>
    <source>
        <strain evidence="1 2">ACD0624</strain>
    </source>
</reference>
<keyword evidence="2" id="KW-1185">Reference proteome</keyword>
<accession>A0ABR3GFG9</accession>
<proteinExistence type="predicted"/>
<protein>
    <submittedName>
        <fullName evidence="1">Uncharacterized protein</fullName>
    </submittedName>
</protein>
<dbReference type="Proteomes" id="UP001447188">
    <property type="component" value="Unassembled WGS sequence"/>
</dbReference>
<organism evidence="1 2">
    <name type="scientific">Discina gigas</name>
    <dbReference type="NCBI Taxonomy" id="1032678"/>
    <lineage>
        <taxon>Eukaryota</taxon>
        <taxon>Fungi</taxon>
        <taxon>Dikarya</taxon>
        <taxon>Ascomycota</taxon>
        <taxon>Pezizomycotina</taxon>
        <taxon>Pezizomycetes</taxon>
        <taxon>Pezizales</taxon>
        <taxon>Discinaceae</taxon>
        <taxon>Discina</taxon>
    </lineage>
</organism>
<evidence type="ECO:0000313" key="1">
    <source>
        <dbReference type="EMBL" id="KAL0634538.1"/>
    </source>
</evidence>